<feature type="domain" description="Amidase" evidence="9">
    <location>
        <begin position="21"/>
        <end position="457"/>
    </location>
</feature>
<dbReference type="PROSITE" id="PS00571">
    <property type="entry name" value="AMIDASES"/>
    <property type="match status" value="1"/>
</dbReference>
<keyword evidence="5 8" id="KW-0648">Protein biosynthesis</keyword>
<dbReference type="RefSeq" id="WP_223420388.1">
    <property type="nucleotide sequence ID" value="NZ_JAIPME010000002.1"/>
</dbReference>
<dbReference type="InterPro" id="IPR004412">
    <property type="entry name" value="GatA"/>
</dbReference>
<evidence type="ECO:0000256" key="1">
    <source>
        <dbReference type="ARBA" id="ARBA00008069"/>
    </source>
</evidence>
<dbReference type="SUPFAM" id="SSF75304">
    <property type="entry name" value="Amidase signature (AS) enzymes"/>
    <property type="match status" value="1"/>
</dbReference>
<dbReference type="EMBL" id="JAIPME010000002">
    <property type="protein sequence ID" value="MBZ2387450.1"/>
    <property type="molecule type" value="Genomic_DNA"/>
</dbReference>
<keyword evidence="11" id="KW-1185">Reference proteome</keyword>
<evidence type="ECO:0000256" key="5">
    <source>
        <dbReference type="ARBA" id="ARBA00022917"/>
    </source>
</evidence>
<dbReference type="InterPro" id="IPR036928">
    <property type="entry name" value="AS_sf"/>
</dbReference>
<protein>
    <recommendedName>
        <fullName evidence="8">Glutamyl-tRNA(Gln) amidotransferase subunit A</fullName>
        <shortName evidence="8">Glu-ADT subunit A</shortName>
        <ecNumber evidence="8">6.3.5.7</ecNumber>
    </recommendedName>
</protein>
<comment type="subunit">
    <text evidence="8">Heterotrimer of A, B and C subunits.</text>
</comment>
<evidence type="ECO:0000313" key="11">
    <source>
        <dbReference type="Proteomes" id="UP000734271"/>
    </source>
</evidence>
<dbReference type="InterPro" id="IPR000120">
    <property type="entry name" value="Amidase"/>
</dbReference>
<keyword evidence="2 8" id="KW-0436">Ligase</keyword>
<dbReference type="NCBIfam" id="TIGR00132">
    <property type="entry name" value="gatA"/>
    <property type="match status" value="1"/>
</dbReference>
<feature type="active site" description="Charge relay system" evidence="8">
    <location>
        <position position="72"/>
    </location>
</feature>
<comment type="function">
    <text evidence="6 8">Allows the formation of correctly charged Gln-tRNA(Gln) through the transamidation of misacylated Glu-tRNA(Gln) in organisms which lack glutaminyl-tRNA synthetase. The reaction takes place in the presence of glutamine and ATP through an activated gamma-phospho-Glu-tRNA(Gln).</text>
</comment>
<comment type="caution">
    <text evidence="10">The sequence shown here is derived from an EMBL/GenBank/DDBJ whole genome shotgun (WGS) entry which is preliminary data.</text>
</comment>
<dbReference type="EC" id="6.3.5.7" evidence="8"/>
<evidence type="ECO:0000256" key="7">
    <source>
        <dbReference type="ARBA" id="ARBA00047407"/>
    </source>
</evidence>
<organism evidence="10 11">
    <name type="scientific">Anaerococcus murdochii</name>
    <dbReference type="NCBI Taxonomy" id="411577"/>
    <lineage>
        <taxon>Bacteria</taxon>
        <taxon>Bacillati</taxon>
        <taxon>Bacillota</taxon>
        <taxon>Tissierellia</taxon>
        <taxon>Tissierellales</taxon>
        <taxon>Peptoniphilaceae</taxon>
        <taxon>Anaerococcus</taxon>
    </lineage>
</organism>
<evidence type="ECO:0000313" key="10">
    <source>
        <dbReference type="EMBL" id="MBZ2387450.1"/>
    </source>
</evidence>
<dbReference type="InterPro" id="IPR023631">
    <property type="entry name" value="Amidase_dom"/>
</dbReference>
<sequence>MDIKAIIEKYKNKEISVEENTKNILEKIKNDKTNAYITFDEEDSLKRARELDEKLEKGEDLGSLFGIAVAVKDNISYKNMNMTCASKMLKDFRPMFDAKVVENLLKEDAIIIAKTNMDEFAMGARGKTSVYGPVKNPIDESRVTGGSSSGSAAAVAKEDVLVALGTDTGGSVRCPASYCNIIGYKPTYSMMSRNGVVSMANTLDQVSVFARNVSDVRTVSQTIEGPDSNDMTVRLDDYKYEIENYDFKGKKIAYIPADDEMHKDIDPTVVKDYNFALDELKKLGADLAPINLKYSNYANQVYNVVMSSEVSSNMSRFDGIRFGYQSDNYTSVEELFINSRTEGLGEEVQRRIALGTMYLSADDNQRVFKQGLKLRTLIKKELEEVFETYDLIITPTVTNLPPSLDDDYMDPLSDFKSDGFNVIVNLSGMCGLSVPVREGISGSVQFIANANEDSKLLNAGEEFLRSLNEN</sequence>
<comment type="similarity">
    <text evidence="1 8">Belongs to the amidase family. GatA subfamily.</text>
</comment>
<evidence type="ECO:0000259" key="9">
    <source>
        <dbReference type="Pfam" id="PF01425"/>
    </source>
</evidence>
<evidence type="ECO:0000256" key="3">
    <source>
        <dbReference type="ARBA" id="ARBA00022741"/>
    </source>
</evidence>
<accession>A0ABS7T0Y9</accession>
<reference evidence="10 11" key="1">
    <citation type="submission" date="2021-08" db="EMBL/GenBank/DDBJ databases">
        <title>FDA dAtabase for Regulatory Grade micrObial Sequences (FDA-ARGOS): Supporting development and validation of Infectious Disease Dx tests.</title>
        <authorList>
            <person name="Sproer C."/>
            <person name="Gronow S."/>
            <person name="Severitt S."/>
            <person name="Schroder I."/>
            <person name="Tallon L."/>
            <person name="Sadzewicz L."/>
            <person name="Zhao X."/>
            <person name="Boylan J."/>
            <person name="Ott S."/>
            <person name="Bowen H."/>
            <person name="Vavikolanu K."/>
            <person name="Hazen T."/>
            <person name="Aluvathingal J."/>
            <person name="Nadendla S."/>
            <person name="Lowell S."/>
            <person name="Myers T."/>
            <person name="Yan Y."/>
            <person name="Sichtig H."/>
        </authorList>
    </citation>
    <scope>NUCLEOTIDE SEQUENCE [LARGE SCALE GENOMIC DNA]</scope>
    <source>
        <strain evidence="10 11">FDAARGOS_1460</strain>
    </source>
</reference>
<dbReference type="Gene3D" id="3.90.1300.10">
    <property type="entry name" value="Amidase signature (AS) domain"/>
    <property type="match status" value="1"/>
</dbReference>
<dbReference type="HAMAP" id="MF_00120">
    <property type="entry name" value="GatA"/>
    <property type="match status" value="1"/>
</dbReference>
<evidence type="ECO:0000256" key="8">
    <source>
        <dbReference type="HAMAP-Rule" id="MF_00120"/>
    </source>
</evidence>
<gene>
    <name evidence="8 10" type="primary">gatA</name>
    <name evidence="10" type="ORF">K8P03_09155</name>
</gene>
<feature type="active site" description="Acyl-ester intermediate" evidence="8">
    <location>
        <position position="171"/>
    </location>
</feature>
<dbReference type="Proteomes" id="UP000734271">
    <property type="component" value="Unassembled WGS sequence"/>
</dbReference>
<evidence type="ECO:0000256" key="6">
    <source>
        <dbReference type="ARBA" id="ARBA00025295"/>
    </source>
</evidence>
<name>A0ABS7T0Y9_9FIRM</name>
<proteinExistence type="inferred from homology"/>
<feature type="active site" description="Charge relay system" evidence="8">
    <location>
        <position position="147"/>
    </location>
</feature>
<comment type="catalytic activity">
    <reaction evidence="7 8">
        <text>L-glutamyl-tRNA(Gln) + L-glutamine + ATP + H2O = L-glutaminyl-tRNA(Gln) + L-glutamate + ADP + phosphate + H(+)</text>
        <dbReference type="Rhea" id="RHEA:17521"/>
        <dbReference type="Rhea" id="RHEA-COMP:9681"/>
        <dbReference type="Rhea" id="RHEA-COMP:9684"/>
        <dbReference type="ChEBI" id="CHEBI:15377"/>
        <dbReference type="ChEBI" id="CHEBI:15378"/>
        <dbReference type="ChEBI" id="CHEBI:29985"/>
        <dbReference type="ChEBI" id="CHEBI:30616"/>
        <dbReference type="ChEBI" id="CHEBI:43474"/>
        <dbReference type="ChEBI" id="CHEBI:58359"/>
        <dbReference type="ChEBI" id="CHEBI:78520"/>
        <dbReference type="ChEBI" id="CHEBI:78521"/>
        <dbReference type="ChEBI" id="CHEBI:456216"/>
        <dbReference type="EC" id="6.3.5.7"/>
    </reaction>
</comment>
<keyword evidence="3 8" id="KW-0547">Nucleotide-binding</keyword>
<dbReference type="Pfam" id="PF01425">
    <property type="entry name" value="Amidase"/>
    <property type="match status" value="1"/>
</dbReference>
<evidence type="ECO:0000256" key="4">
    <source>
        <dbReference type="ARBA" id="ARBA00022840"/>
    </source>
</evidence>
<dbReference type="PANTHER" id="PTHR11895:SF7">
    <property type="entry name" value="GLUTAMYL-TRNA(GLN) AMIDOTRANSFERASE SUBUNIT A, MITOCHONDRIAL"/>
    <property type="match status" value="1"/>
</dbReference>
<dbReference type="PANTHER" id="PTHR11895">
    <property type="entry name" value="TRANSAMIDASE"/>
    <property type="match status" value="1"/>
</dbReference>
<dbReference type="InterPro" id="IPR020556">
    <property type="entry name" value="Amidase_CS"/>
</dbReference>
<evidence type="ECO:0000256" key="2">
    <source>
        <dbReference type="ARBA" id="ARBA00022598"/>
    </source>
</evidence>
<keyword evidence="4 8" id="KW-0067">ATP-binding</keyword>